<keyword evidence="2" id="KW-0812">Transmembrane</keyword>
<comment type="caution">
    <text evidence="3">The sequence shown here is derived from an EMBL/GenBank/DDBJ whole genome shotgun (WGS) entry which is preliminary data.</text>
</comment>
<protein>
    <submittedName>
        <fullName evidence="3">Uncharacterized protein</fullName>
    </submittedName>
</protein>
<dbReference type="Proteomes" id="UP000243579">
    <property type="component" value="Unassembled WGS sequence"/>
</dbReference>
<gene>
    <name evidence="3" type="ORF">ACHHYP_11594</name>
</gene>
<feature type="transmembrane region" description="Helical" evidence="2">
    <location>
        <begin position="110"/>
        <end position="131"/>
    </location>
</feature>
<keyword evidence="1" id="KW-0175">Coiled coil</keyword>
<dbReference type="EMBL" id="JNBR01001639">
    <property type="protein sequence ID" value="OQR85658.1"/>
    <property type="molecule type" value="Genomic_DNA"/>
</dbReference>
<keyword evidence="2" id="KW-0472">Membrane</keyword>
<evidence type="ECO:0000313" key="4">
    <source>
        <dbReference type="Proteomes" id="UP000243579"/>
    </source>
</evidence>
<accession>A0A1V9YIX0</accession>
<feature type="coiled-coil region" evidence="1">
    <location>
        <begin position="512"/>
        <end position="596"/>
    </location>
</feature>
<name>A0A1V9YIX0_ACHHY</name>
<keyword evidence="4" id="KW-1185">Reference proteome</keyword>
<sequence length="934" mass="101351">MVTDGHTAVDGFACIANTTGAKWVAYPLPSSPTWTLLTETCQQLCDNVLAFAAPTPTTPLVAITCSGDLAGPAVVVRQTPADCLALCVGLELFVLGSDDSVVPRSLGNKLLAGAIGLTVFCAFLAALYRLYLVLRARRLLAFLQRWTKSVVVPVDSMVHDALTWLPLHPKADLQEALQTLEWEREIASWAQAKAEVAFASDVSGPFATAKETLLNELYVQLDTMVEDGVLDEAAFVDVLPRYQNQIRCVLDECDANDNLSRDHLAGLWRTRFETVPVLAQAPAAQQMHADDARGLEDALAYQRSHLLAEIELTWESATTPRRKVAEMTGCVALAELVTGYAQAWAAMNRTVLQTLDACIALLHTAVREGRGRAYMEDIWRDMAELTQPTDAVQDAVITGPLRALQTLPTEAAWGADDTQASVDALAATEASALQAEYEAKMAALTTAQEAELTALRAELARTSTQRLGQAVANLKASAHRALEEKIRAHEAACAKERTSAMRVTEMAAAQVAAAKRRRALQVQQQLQELKAANEAEAKRLNDELAAEREGHQARLLARLDPMAADATENVEAVAALTEEQAELAQHQAALAAQLDRAVQEAATLQAVHDAHARESARIAAELETERAAQQARLDARLAKRRQAAVISIDAGGDESSPEAEAANESLEEEAAIAELKIQQRAVEAALATTTDQLAAAAAATSKLEALHREAKNDSERLQEELAQEQAGHQRRLQARLQTKAAKKTTEVAVETPLTGTEPVATPVTSMQDTAGVDAAKVQAMLEASDADRVRQAQLIAKESDSKHAILMARLEEKRRRRTGHVTEDPQRLAKKIEDIEARKAELRQAEERLAKEVQATTVEAMAAEVAYEKFVANRPAPEAPVSFEKALQDLVAAEDIDVSLEQVQIVEAYSKALEKRYKERQAKKKAAGKVVLEK</sequence>
<evidence type="ECO:0000313" key="3">
    <source>
        <dbReference type="EMBL" id="OQR85658.1"/>
    </source>
</evidence>
<feature type="coiled-coil region" evidence="1">
    <location>
        <begin position="828"/>
        <end position="859"/>
    </location>
</feature>
<feature type="coiled-coil region" evidence="1">
    <location>
        <begin position="656"/>
        <end position="727"/>
    </location>
</feature>
<evidence type="ECO:0000256" key="1">
    <source>
        <dbReference type="SAM" id="Coils"/>
    </source>
</evidence>
<dbReference type="AlphaFoldDB" id="A0A1V9YIX0"/>
<evidence type="ECO:0000256" key="2">
    <source>
        <dbReference type="SAM" id="Phobius"/>
    </source>
</evidence>
<reference evidence="3 4" key="1">
    <citation type="journal article" date="2014" name="Genome Biol. Evol.">
        <title>The secreted proteins of Achlya hypogyna and Thraustotheca clavata identify the ancestral oomycete secretome and reveal gene acquisitions by horizontal gene transfer.</title>
        <authorList>
            <person name="Misner I."/>
            <person name="Blouin N."/>
            <person name="Leonard G."/>
            <person name="Richards T.A."/>
            <person name="Lane C.E."/>
        </authorList>
    </citation>
    <scope>NUCLEOTIDE SEQUENCE [LARGE SCALE GENOMIC DNA]</scope>
    <source>
        <strain evidence="3 4">ATCC 48635</strain>
    </source>
</reference>
<dbReference type="OrthoDB" id="78370at2759"/>
<organism evidence="3 4">
    <name type="scientific">Achlya hypogyna</name>
    <name type="common">Oomycete</name>
    <name type="synonym">Protoachlya hypogyna</name>
    <dbReference type="NCBI Taxonomy" id="1202772"/>
    <lineage>
        <taxon>Eukaryota</taxon>
        <taxon>Sar</taxon>
        <taxon>Stramenopiles</taxon>
        <taxon>Oomycota</taxon>
        <taxon>Saprolegniomycetes</taxon>
        <taxon>Saprolegniales</taxon>
        <taxon>Achlyaceae</taxon>
        <taxon>Achlya</taxon>
    </lineage>
</organism>
<proteinExistence type="predicted"/>
<keyword evidence="2" id="KW-1133">Transmembrane helix</keyword>